<evidence type="ECO:0000259" key="5">
    <source>
        <dbReference type="PROSITE" id="PS51371"/>
    </source>
</evidence>
<dbReference type="SUPFAM" id="SSF51206">
    <property type="entry name" value="cAMP-binding domain-like"/>
    <property type="match status" value="1"/>
</dbReference>
<organism evidence="6 7">
    <name type="scientific">Pseudothauera nasutitermitis</name>
    <dbReference type="NCBI Taxonomy" id="2565930"/>
    <lineage>
        <taxon>Bacteria</taxon>
        <taxon>Pseudomonadati</taxon>
        <taxon>Pseudomonadota</taxon>
        <taxon>Betaproteobacteria</taxon>
        <taxon>Rhodocyclales</taxon>
        <taxon>Zoogloeaceae</taxon>
        <taxon>Pseudothauera</taxon>
    </lineage>
</organism>
<dbReference type="InterPro" id="IPR046342">
    <property type="entry name" value="CBS_dom_sf"/>
</dbReference>
<evidence type="ECO:0000256" key="3">
    <source>
        <dbReference type="SAM" id="MobiDB-lite"/>
    </source>
</evidence>
<dbReference type="InterPro" id="IPR018490">
    <property type="entry name" value="cNMP-bd_dom_sf"/>
</dbReference>
<dbReference type="PANTHER" id="PTHR43080">
    <property type="entry name" value="CBS DOMAIN-CONTAINING PROTEIN CBSX3, MITOCHONDRIAL"/>
    <property type="match status" value="1"/>
</dbReference>
<dbReference type="SMART" id="SM00100">
    <property type="entry name" value="cNMP"/>
    <property type="match status" value="1"/>
</dbReference>
<dbReference type="SUPFAM" id="SSF54631">
    <property type="entry name" value="CBS-domain pair"/>
    <property type="match status" value="1"/>
</dbReference>
<dbReference type="OrthoDB" id="8558412at2"/>
<protein>
    <submittedName>
        <fullName evidence="6">Cyclic nucleotide-binding/CBS domain-containing protein</fullName>
    </submittedName>
</protein>
<dbReference type="PROSITE" id="PS51371">
    <property type="entry name" value="CBS"/>
    <property type="match status" value="2"/>
</dbReference>
<dbReference type="EMBL" id="SSOC01000011">
    <property type="protein sequence ID" value="THF60753.1"/>
    <property type="molecule type" value="Genomic_DNA"/>
</dbReference>
<keyword evidence="7" id="KW-1185">Reference proteome</keyword>
<dbReference type="Pfam" id="PF00571">
    <property type="entry name" value="CBS"/>
    <property type="match status" value="1"/>
</dbReference>
<dbReference type="SMART" id="SM00116">
    <property type="entry name" value="CBS"/>
    <property type="match status" value="2"/>
</dbReference>
<dbReference type="PANTHER" id="PTHR43080:SF2">
    <property type="entry name" value="CBS DOMAIN-CONTAINING PROTEIN"/>
    <property type="match status" value="1"/>
</dbReference>
<dbReference type="PROSITE" id="PS50042">
    <property type="entry name" value="CNMP_BINDING_3"/>
    <property type="match status" value="1"/>
</dbReference>
<dbReference type="InterPro" id="IPR000644">
    <property type="entry name" value="CBS_dom"/>
</dbReference>
<feature type="domain" description="Cyclic nucleotide-binding" evidence="4">
    <location>
        <begin position="17"/>
        <end position="116"/>
    </location>
</feature>
<evidence type="ECO:0000256" key="1">
    <source>
        <dbReference type="ARBA" id="ARBA00023122"/>
    </source>
</evidence>
<dbReference type="Gene3D" id="3.10.580.10">
    <property type="entry name" value="CBS-domain"/>
    <property type="match status" value="1"/>
</dbReference>
<dbReference type="Pfam" id="PF10335">
    <property type="entry name" value="DUF294_C"/>
    <property type="match status" value="1"/>
</dbReference>
<dbReference type="InterPro" id="IPR051257">
    <property type="entry name" value="Diverse_CBS-Domain"/>
</dbReference>
<evidence type="ECO:0000256" key="2">
    <source>
        <dbReference type="PROSITE-ProRule" id="PRU00703"/>
    </source>
</evidence>
<dbReference type="CDD" id="cd00038">
    <property type="entry name" value="CAP_ED"/>
    <property type="match status" value="1"/>
</dbReference>
<reference evidence="6 7" key="1">
    <citation type="submission" date="2019-04" db="EMBL/GenBank/DDBJ databases">
        <title>Azoarcus nasutitermitis sp. nov. isolated from termite nest.</title>
        <authorList>
            <person name="Lin S.-Y."/>
            <person name="Hameed A."/>
            <person name="Hsu Y.-H."/>
            <person name="Young C.-C."/>
        </authorList>
    </citation>
    <scope>NUCLEOTIDE SEQUENCE [LARGE SCALE GENOMIC DNA]</scope>
    <source>
        <strain evidence="6 7">CC-YHH838</strain>
    </source>
</reference>
<dbReference type="InterPro" id="IPR018821">
    <property type="entry name" value="DUF294_put_nucleoTrafse_sb-bd"/>
</dbReference>
<dbReference type="Proteomes" id="UP000308430">
    <property type="component" value="Unassembled WGS sequence"/>
</dbReference>
<gene>
    <name evidence="6" type="ORF">E6C76_21470</name>
</gene>
<dbReference type="GO" id="GO:0008773">
    <property type="term" value="F:[protein-PII] uridylyltransferase activity"/>
    <property type="evidence" value="ECO:0007669"/>
    <property type="project" value="InterPro"/>
</dbReference>
<dbReference type="Gene3D" id="2.60.120.10">
    <property type="entry name" value="Jelly Rolls"/>
    <property type="match status" value="1"/>
</dbReference>
<proteinExistence type="predicted"/>
<dbReference type="InterPro" id="IPR005105">
    <property type="entry name" value="GlnD_Uridyltrans_N"/>
</dbReference>
<feature type="domain" description="CBS" evidence="5">
    <location>
        <begin position="237"/>
        <end position="293"/>
    </location>
</feature>
<dbReference type="Pfam" id="PF03445">
    <property type="entry name" value="DUF294"/>
    <property type="match status" value="1"/>
</dbReference>
<dbReference type="InterPro" id="IPR000595">
    <property type="entry name" value="cNMP-bd_dom"/>
</dbReference>
<evidence type="ECO:0000313" key="7">
    <source>
        <dbReference type="Proteomes" id="UP000308430"/>
    </source>
</evidence>
<feature type="domain" description="CBS" evidence="5">
    <location>
        <begin position="156"/>
        <end position="231"/>
    </location>
</feature>
<evidence type="ECO:0000313" key="6">
    <source>
        <dbReference type="EMBL" id="THF60753.1"/>
    </source>
</evidence>
<sequence>MQVEQLEILDFLRAHPPFAGLPEDTLRGVAAAVDVRYYKAGERILEFGQTAEWWFVVRSGAVEVYRRDGTLYNRLTEGGYFGEFGLLRNKRVRFPAAALEDTLVYQIPEPVFTELFENNEAFADYVEIEDRSRLRQVVSRREDANQPMTAKVDSLVGRAPVMLGHEASALDAARRMTEEGVSSLLITDGERGGESGGEDGQEGAPAPRVVGIITDRDLRTRLLAEGLPHDTSVSRIMSTGLVTVAHSQLVFEAMQRMLRNNVHHLPVLRGSQPIGVIALSDIIHHESRNSLFVVGNIFRQQSVDDLAALTADVRACFVRMVGEEASSRVVGAVMSAIGRSFKQRLLELAEAELGPPPVPYCFLALGSMARQEQLIVTDQDNALILDERFDPARHDDYFKALATFVCDGLARCGYSYCTGGVMATNPRWRQPLHVWEGYFSAWIERPSAQGLLDSGIFFDLDGVWGETAWADRLRELVARKARGNSLFLACMARNALLRTPPLGFFKDFVMESDGRHSNAINMKRRGTAPLADLVRVHALAVGSRARNSFERLRDIIAADILPRGRGQDLHDALEFIFAVRVRHQAEDLAAGREPDNSIEPEKLSDFERKSLRDAFQILADAQKFLKFRYQPGRAN</sequence>
<comment type="caution">
    <text evidence="6">The sequence shown here is derived from an EMBL/GenBank/DDBJ whole genome shotgun (WGS) entry which is preliminary data.</text>
</comment>
<dbReference type="Pfam" id="PF00027">
    <property type="entry name" value="cNMP_binding"/>
    <property type="match status" value="1"/>
</dbReference>
<evidence type="ECO:0000259" key="4">
    <source>
        <dbReference type="PROSITE" id="PS50042"/>
    </source>
</evidence>
<accession>A0A4S4ANH2</accession>
<dbReference type="CDD" id="cd04587">
    <property type="entry name" value="CBS_pair_CAP-ED_NT_Pol-beta-like_DUF294_assoc"/>
    <property type="match status" value="1"/>
</dbReference>
<dbReference type="InterPro" id="IPR014710">
    <property type="entry name" value="RmlC-like_jellyroll"/>
</dbReference>
<keyword evidence="1 2" id="KW-0129">CBS domain</keyword>
<feature type="region of interest" description="Disordered" evidence="3">
    <location>
        <begin position="187"/>
        <end position="206"/>
    </location>
</feature>
<dbReference type="CDD" id="cd05401">
    <property type="entry name" value="NT_GlnE_GlnD_like"/>
    <property type="match status" value="1"/>
</dbReference>
<dbReference type="RefSeq" id="WP_136350316.1">
    <property type="nucleotide sequence ID" value="NZ_SSOC01000011.1"/>
</dbReference>
<name>A0A4S4ANH2_9RHOO</name>
<dbReference type="AlphaFoldDB" id="A0A4S4ANH2"/>